<evidence type="ECO:0000259" key="3">
    <source>
        <dbReference type="Pfam" id="PF00080"/>
    </source>
</evidence>
<comment type="similarity">
    <text evidence="1">Belongs to the Cu-Zn superoxide dismutase family.</text>
</comment>
<dbReference type="GO" id="GO:0005507">
    <property type="term" value="F:copper ion binding"/>
    <property type="evidence" value="ECO:0007669"/>
    <property type="project" value="InterPro"/>
</dbReference>
<dbReference type="Pfam" id="PF00080">
    <property type="entry name" value="Sod_Cu"/>
    <property type="match status" value="1"/>
</dbReference>
<feature type="domain" description="Superoxide dismutase copper/zinc binding" evidence="3">
    <location>
        <begin position="71"/>
        <end position="202"/>
    </location>
</feature>
<dbReference type="OrthoDB" id="9792957at2"/>
<name>A0A2U0HW25_9FLAO</name>
<evidence type="ECO:0000313" key="4">
    <source>
        <dbReference type="EMBL" id="PVW13047.1"/>
    </source>
</evidence>
<accession>A0A2U0HW25</accession>
<evidence type="ECO:0000256" key="2">
    <source>
        <dbReference type="SAM" id="MobiDB-lite"/>
    </source>
</evidence>
<sequence length="205" mass="22109">MKKVSIVFSALALMAFTSCNDGKKKDEKEMDKMEQSDSNMDNDKMMDENEDMMKEKTVIVQLESKSESSATGKVSFIEKDGVVKMEAKLTGLKPGTHAIHIHEKADCSAPDGKSAGGHWNPTFEQHGKWGDAAGYHKGDIGNFEADENGDGSISMQTDEWCIGCDDDNKNILGKAIIVHEGADDFTSQPSGAAGARVSCGGIIEQ</sequence>
<protein>
    <submittedName>
        <fullName evidence="4">Superoxide dismutase</fullName>
    </submittedName>
</protein>
<keyword evidence="5" id="KW-1185">Reference proteome</keyword>
<dbReference type="AlphaFoldDB" id="A0A2U0HW25"/>
<dbReference type="InterPro" id="IPR024134">
    <property type="entry name" value="SOD_Cu/Zn_/chaperone"/>
</dbReference>
<dbReference type="EMBL" id="QEHR01000011">
    <property type="protein sequence ID" value="PVW13047.1"/>
    <property type="molecule type" value="Genomic_DNA"/>
</dbReference>
<dbReference type="GO" id="GO:0006801">
    <property type="term" value="P:superoxide metabolic process"/>
    <property type="evidence" value="ECO:0007669"/>
    <property type="project" value="InterPro"/>
</dbReference>
<dbReference type="InterPro" id="IPR001424">
    <property type="entry name" value="SOD_Cu_Zn_dom"/>
</dbReference>
<dbReference type="InterPro" id="IPR036423">
    <property type="entry name" value="SOD-like_Cu/Zn_dom_sf"/>
</dbReference>
<evidence type="ECO:0000313" key="5">
    <source>
        <dbReference type="Proteomes" id="UP000245962"/>
    </source>
</evidence>
<dbReference type="CDD" id="cd00305">
    <property type="entry name" value="Cu-Zn_Superoxide_Dismutase"/>
    <property type="match status" value="1"/>
</dbReference>
<proteinExistence type="inferred from homology"/>
<dbReference type="SUPFAM" id="SSF49329">
    <property type="entry name" value="Cu,Zn superoxide dismutase-like"/>
    <property type="match status" value="1"/>
</dbReference>
<reference evidence="4 5" key="1">
    <citation type="submission" date="2018-04" db="EMBL/GenBank/DDBJ databases">
        <title>Marixanthomonas spongiae HN-E44 sp. nov., isolated from a marine sponge.</title>
        <authorList>
            <person name="Luo L."/>
            <person name="Zhuang L."/>
        </authorList>
    </citation>
    <scope>NUCLEOTIDE SEQUENCE [LARGE SCALE GENOMIC DNA]</scope>
    <source>
        <strain evidence="4 5">HN-E44</strain>
    </source>
</reference>
<dbReference type="Proteomes" id="UP000245962">
    <property type="component" value="Unassembled WGS sequence"/>
</dbReference>
<dbReference type="PANTHER" id="PTHR10003">
    <property type="entry name" value="SUPEROXIDE DISMUTASE CU-ZN -RELATED"/>
    <property type="match status" value="1"/>
</dbReference>
<feature type="region of interest" description="Disordered" evidence="2">
    <location>
        <begin position="22"/>
        <end position="44"/>
    </location>
</feature>
<dbReference type="RefSeq" id="WP_116695418.1">
    <property type="nucleotide sequence ID" value="NZ_QEHR01000011.1"/>
</dbReference>
<organism evidence="4 5">
    <name type="scientific">Marixanthomonas spongiae</name>
    <dbReference type="NCBI Taxonomy" id="2174845"/>
    <lineage>
        <taxon>Bacteria</taxon>
        <taxon>Pseudomonadati</taxon>
        <taxon>Bacteroidota</taxon>
        <taxon>Flavobacteriia</taxon>
        <taxon>Flavobacteriales</taxon>
        <taxon>Flavobacteriaceae</taxon>
        <taxon>Marixanthomonas</taxon>
    </lineage>
</organism>
<evidence type="ECO:0000256" key="1">
    <source>
        <dbReference type="ARBA" id="ARBA00010457"/>
    </source>
</evidence>
<dbReference type="Gene3D" id="2.60.40.200">
    <property type="entry name" value="Superoxide dismutase, copper/zinc binding domain"/>
    <property type="match status" value="1"/>
</dbReference>
<gene>
    <name evidence="4" type="ORF">DDV96_14085</name>
</gene>
<comment type="caution">
    <text evidence="4">The sequence shown here is derived from an EMBL/GenBank/DDBJ whole genome shotgun (WGS) entry which is preliminary data.</text>
</comment>
<dbReference type="PROSITE" id="PS51257">
    <property type="entry name" value="PROKAR_LIPOPROTEIN"/>
    <property type="match status" value="1"/>
</dbReference>